<feature type="compositionally biased region" description="Low complexity" evidence="1">
    <location>
        <begin position="691"/>
        <end position="710"/>
    </location>
</feature>
<evidence type="ECO:0000313" key="3">
    <source>
        <dbReference type="Proteomes" id="UP001141327"/>
    </source>
</evidence>
<reference evidence="2" key="1">
    <citation type="journal article" date="2022" name="bioRxiv">
        <title>Genomics of Preaxostyla Flagellates Illuminates Evolutionary Transitions and the Path Towards Mitochondrial Loss.</title>
        <authorList>
            <person name="Novak L.V.F."/>
            <person name="Treitli S.C."/>
            <person name="Pyrih J."/>
            <person name="Halakuc P."/>
            <person name="Pipaliya S.V."/>
            <person name="Vacek V."/>
            <person name="Brzon O."/>
            <person name="Soukal P."/>
            <person name="Eme L."/>
            <person name="Dacks J.B."/>
            <person name="Karnkowska A."/>
            <person name="Elias M."/>
            <person name="Hampl V."/>
        </authorList>
    </citation>
    <scope>NUCLEOTIDE SEQUENCE</scope>
    <source>
        <strain evidence="2">RCP-MX</strain>
    </source>
</reference>
<organism evidence="2 3">
    <name type="scientific">Paratrimastix pyriformis</name>
    <dbReference type="NCBI Taxonomy" id="342808"/>
    <lineage>
        <taxon>Eukaryota</taxon>
        <taxon>Metamonada</taxon>
        <taxon>Preaxostyla</taxon>
        <taxon>Paratrimastigidae</taxon>
        <taxon>Paratrimastix</taxon>
    </lineage>
</organism>
<evidence type="ECO:0000313" key="2">
    <source>
        <dbReference type="EMBL" id="KAJ4454252.1"/>
    </source>
</evidence>
<sequence>MGALTQANRPHPSLCTRRPGLGFITHRDGLELRPHHTSSTPRDLTAQHLRSLLSSVLDSIKQNHLILAPFFRLVMGNREARNERVSFLPVSLPLHVRTHTKTASWIILPTLTISPLSTLENGIHLHVSAKRHYKPQAQVTPGVRKGRGPGRENYWVRYVSNFSAAFEPVTPVITYITPESRKPETGSECTLWNETIFRWAGRSLNIALRASLHQPAPPANAISRWIPTYSFLPRTVSGNRKSFLRSAGILVFASHLEPSDRYVIARPFELKGMLSLIRPLSVTNTPFWDETLRSRCEEFECLFAVPARLSLSVRLVPSFTHAGLPSAPFLLSPTLYGGTVEPIGLWSPSGRLRAQLRPRCSWAPAGPVPFHCMASKWKHTINMAHLSPRECRGPPFSRIRPSTSDWLQRSPRHLSHLFDTLLVLGPRMHFQPGPLAPPPFPKTPPTAVSRIYLPLAPKVRETTPTVPLSARFVGGGAAPVLPQVGARLPPPPFAPGGRFLTLSPLFMTTWIHLATARTFGTRRSDPQSPGNTIGGLFYVVSDCFPKSDTFSSISTCFGFIALTVPCFSEVHLRECSTPASEGCVPPSAAMLQPRGQSLPPLQKGISMYFPSVLHQRESESLPLPPPLFDMPFDPISLTPAGVAQIIYSISFFKQLDPLVITPGEIHATLDQASPTPARLATSLALPPHTQSSPGMLSSPLLGGSLQGPTGATLPRRLPPLMITPPPLDAPGDFTPTSIHPAYPRMGLTLCCL</sequence>
<proteinExistence type="predicted"/>
<dbReference type="EMBL" id="JAPMOS010000172">
    <property type="protein sequence ID" value="KAJ4454252.1"/>
    <property type="molecule type" value="Genomic_DNA"/>
</dbReference>
<dbReference type="Proteomes" id="UP001141327">
    <property type="component" value="Unassembled WGS sequence"/>
</dbReference>
<comment type="caution">
    <text evidence="2">The sequence shown here is derived from an EMBL/GenBank/DDBJ whole genome shotgun (WGS) entry which is preliminary data.</text>
</comment>
<keyword evidence="3" id="KW-1185">Reference proteome</keyword>
<evidence type="ECO:0000256" key="1">
    <source>
        <dbReference type="SAM" id="MobiDB-lite"/>
    </source>
</evidence>
<name>A0ABQ8U7E8_9EUKA</name>
<gene>
    <name evidence="2" type="ORF">PAPYR_11107</name>
</gene>
<feature type="region of interest" description="Disordered" evidence="1">
    <location>
        <begin position="686"/>
        <end position="717"/>
    </location>
</feature>
<accession>A0ABQ8U7E8</accession>
<protein>
    <submittedName>
        <fullName evidence="2">Uncharacterized protein</fullName>
    </submittedName>
</protein>